<evidence type="ECO:0000313" key="10">
    <source>
        <dbReference type="Proteomes" id="UP000824151"/>
    </source>
</evidence>
<dbReference type="Pfam" id="PF01569">
    <property type="entry name" value="PAP2"/>
    <property type="match status" value="1"/>
</dbReference>
<proteinExistence type="predicted"/>
<evidence type="ECO:0000256" key="6">
    <source>
        <dbReference type="ARBA" id="ARBA00023136"/>
    </source>
</evidence>
<feature type="domain" description="Phosphatidic acid phosphatase type 2/haloperoxidase" evidence="8">
    <location>
        <begin position="96"/>
        <end position="206"/>
    </location>
</feature>
<dbReference type="EMBL" id="DXGD01000468">
    <property type="protein sequence ID" value="HIX00964.1"/>
    <property type="molecule type" value="Genomic_DNA"/>
</dbReference>
<keyword evidence="3 7" id="KW-0812">Transmembrane</keyword>
<dbReference type="InterPro" id="IPR036938">
    <property type="entry name" value="PAP2/HPO_sf"/>
</dbReference>
<comment type="caution">
    <text evidence="9">The sequence shown here is derived from an EMBL/GenBank/DDBJ whole genome shotgun (WGS) entry which is preliminary data.</text>
</comment>
<evidence type="ECO:0000256" key="7">
    <source>
        <dbReference type="SAM" id="Phobius"/>
    </source>
</evidence>
<keyword evidence="4" id="KW-0378">Hydrolase</keyword>
<dbReference type="SMART" id="SM00014">
    <property type="entry name" value="acidPPc"/>
    <property type="match status" value="1"/>
</dbReference>
<evidence type="ECO:0000256" key="2">
    <source>
        <dbReference type="ARBA" id="ARBA00022475"/>
    </source>
</evidence>
<gene>
    <name evidence="9" type="ORF">H9871_12575</name>
</gene>
<feature type="transmembrane region" description="Helical" evidence="7">
    <location>
        <begin position="191"/>
        <end position="216"/>
    </location>
</feature>
<evidence type="ECO:0000256" key="1">
    <source>
        <dbReference type="ARBA" id="ARBA00004651"/>
    </source>
</evidence>
<reference evidence="9" key="1">
    <citation type="journal article" date="2021" name="PeerJ">
        <title>Extensive microbial diversity within the chicken gut microbiome revealed by metagenomics and culture.</title>
        <authorList>
            <person name="Gilroy R."/>
            <person name="Ravi A."/>
            <person name="Getino M."/>
            <person name="Pursley I."/>
            <person name="Horton D.L."/>
            <person name="Alikhan N.F."/>
            <person name="Baker D."/>
            <person name="Gharbi K."/>
            <person name="Hall N."/>
            <person name="Watson M."/>
            <person name="Adriaenssens E.M."/>
            <person name="Foster-Nyarko E."/>
            <person name="Jarju S."/>
            <person name="Secka A."/>
            <person name="Antonio M."/>
            <person name="Oren A."/>
            <person name="Chaudhuri R.R."/>
            <person name="La Ragione R."/>
            <person name="Hildebrand F."/>
            <person name="Pallen M.J."/>
        </authorList>
    </citation>
    <scope>NUCLEOTIDE SEQUENCE</scope>
    <source>
        <strain evidence="9">ChiHejej3B27-3195</strain>
    </source>
</reference>
<keyword evidence="6 7" id="KW-0472">Membrane</keyword>
<dbReference type="PANTHER" id="PTHR14969:SF62">
    <property type="entry name" value="DECAPRENYLPHOSPHORYL-5-PHOSPHORIBOSE PHOSPHATASE RV3807C-RELATED"/>
    <property type="match status" value="1"/>
</dbReference>
<dbReference type="GO" id="GO:0005886">
    <property type="term" value="C:plasma membrane"/>
    <property type="evidence" value="ECO:0007669"/>
    <property type="project" value="UniProtKB-SubCell"/>
</dbReference>
<reference evidence="9" key="2">
    <citation type="submission" date="2021-04" db="EMBL/GenBank/DDBJ databases">
        <authorList>
            <person name="Gilroy R."/>
        </authorList>
    </citation>
    <scope>NUCLEOTIDE SEQUENCE</scope>
    <source>
        <strain evidence="9">ChiHejej3B27-3195</strain>
    </source>
</reference>
<protein>
    <submittedName>
        <fullName evidence="9">Phosphatase PAP2 family protein</fullName>
    </submittedName>
</protein>
<name>A0A9D1UV54_9MICC</name>
<accession>A0A9D1UV54</accession>
<dbReference type="Proteomes" id="UP000824151">
    <property type="component" value="Unassembled WGS sequence"/>
</dbReference>
<dbReference type="SUPFAM" id="SSF48317">
    <property type="entry name" value="Acid phosphatase/Vanadium-dependent haloperoxidase"/>
    <property type="match status" value="1"/>
</dbReference>
<feature type="transmembrane region" description="Helical" evidence="7">
    <location>
        <begin position="71"/>
        <end position="89"/>
    </location>
</feature>
<evidence type="ECO:0000256" key="4">
    <source>
        <dbReference type="ARBA" id="ARBA00022801"/>
    </source>
</evidence>
<dbReference type="AlphaFoldDB" id="A0A9D1UV54"/>
<dbReference type="GO" id="GO:0016787">
    <property type="term" value="F:hydrolase activity"/>
    <property type="evidence" value="ECO:0007669"/>
    <property type="project" value="UniProtKB-KW"/>
</dbReference>
<feature type="transmembrane region" description="Helical" evidence="7">
    <location>
        <begin position="149"/>
        <end position="179"/>
    </location>
</feature>
<evidence type="ECO:0000256" key="5">
    <source>
        <dbReference type="ARBA" id="ARBA00022989"/>
    </source>
</evidence>
<keyword evidence="2" id="KW-1003">Cell membrane</keyword>
<feature type="transmembrane region" description="Helical" evidence="7">
    <location>
        <begin position="25"/>
        <end position="43"/>
    </location>
</feature>
<dbReference type="Gene3D" id="1.20.144.10">
    <property type="entry name" value="Phosphatidic acid phosphatase type 2/haloperoxidase"/>
    <property type="match status" value="1"/>
</dbReference>
<dbReference type="InterPro" id="IPR000326">
    <property type="entry name" value="PAP2/HPO"/>
</dbReference>
<evidence type="ECO:0000256" key="3">
    <source>
        <dbReference type="ARBA" id="ARBA00022692"/>
    </source>
</evidence>
<sequence length="228" mass="23730">MFHPEPRTELCPEADSQPRTARRPALLAGAAVLIGGLLLALFGQETTANESVFGAAADTELFAVGYRASEVALLALVGMWGLCAVTLLVRRSGTQLVLLVAGGVGSVIAYVISRSVKPLFEVPRPCHVNEIMAQCPPPDSWTYPSNHTVIAFSLAVAVTAAVPRLGYAAAPIAVIVGLSRVFAGHHYPQDVLGGMALGVTVGLAVVLCAVAVWRVLAARRVGNQPSSA</sequence>
<keyword evidence="5 7" id="KW-1133">Transmembrane helix</keyword>
<evidence type="ECO:0000259" key="8">
    <source>
        <dbReference type="SMART" id="SM00014"/>
    </source>
</evidence>
<evidence type="ECO:0000313" key="9">
    <source>
        <dbReference type="EMBL" id="HIX00964.1"/>
    </source>
</evidence>
<organism evidence="9 10">
    <name type="scientific">Candidatus Nesterenkonia stercoripullorum</name>
    <dbReference type="NCBI Taxonomy" id="2838701"/>
    <lineage>
        <taxon>Bacteria</taxon>
        <taxon>Bacillati</taxon>
        <taxon>Actinomycetota</taxon>
        <taxon>Actinomycetes</taxon>
        <taxon>Micrococcales</taxon>
        <taxon>Micrococcaceae</taxon>
        <taxon>Nesterenkonia</taxon>
    </lineage>
</organism>
<feature type="transmembrane region" description="Helical" evidence="7">
    <location>
        <begin position="96"/>
        <end position="113"/>
    </location>
</feature>
<dbReference type="PANTHER" id="PTHR14969">
    <property type="entry name" value="SPHINGOSINE-1-PHOSPHATE PHOSPHOHYDROLASE"/>
    <property type="match status" value="1"/>
</dbReference>
<comment type="subcellular location">
    <subcellularLocation>
        <location evidence="1">Cell membrane</location>
        <topology evidence="1">Multi-pass membrane protein</topology>
    </subcellularLocation>
</comment>